<dbReference type="RefSeq" id="XP_024509975.1">
    <property type="nucleotide sequence ID" value="XM_024644414.1"/>
</dbReference>
<dbReference type="WBParaSite" id="SRAE_X000011000.1">
    <property type="protein sequence ID" value="SRAE_X000011000.1"/>
    <property type="gene ID" value="WBGene00265665"/>
</dbReference>
<evidence type="ECO:0000313" key="4">
    <source>
        <dbReference type="WormBase" id="SRAE_X000011000"/>
    </source>
</evidence>
<organism evidence="1">
    <name type="scientific">Strongyloides ratti</name>
    <name type="common">Parasitic roundworm</name>
    <dbReference type="NCBI Taxonomy" id="34506"/>
    <lineage>
        <taxon>Eukaryota</taxon>
        <taxon>Metazoa</taxon>
        <taxon>Ecdysozoa</taxon>
        <taxon>Nematoda</taxon>
        <taxon>Chromadorea</taxon>
        <taxon>Rhabditida</taxon>
        <taxon>Tylenchina</taxon>
        <taxon>Panagrolaimomorpha</taxon>
        <taxon>Strongyloidoidea</taxon>
        <taxon>Strongyloididae</taxon>
        <taxon>Strongyloides</taxon>
    </lineage>
</organism>
<evidence type="ECO:0000313" key="2">
    <source>
        <dbReference type="Proteomes" id="UP000035682"/>
    </source>
</evidence>
<dbReference type="Proteomes" id="UP000035682">
    <property type="component" value="Unplaced"/>
</dbReference>
<dbReference type="EMBL" id="LN609530">
    <property type="protein sequence ID" value="CEF70779.1"/>
    <property type="molecule type" value="Genomic_DNA"/>
</dbReference>
<dbReference type="STRING" id="34506.A0A090LT59"/>
<dbReference type="AlphaFoldDB" id="A0A090LT59"/>
<reference evidence="1 2" key="1">
    <citation type="submission" date="2014-09" db="EMBL/GenBank/DDBJ databases">
        <authorList>
            <person name="Martin A.A."/>
        </authorList>
    </citation>
    <scope>NUCLEOTIDE SEQUENCE</scope>
    <source>
        <strain evidence="2">ED321</strain>
        <strain evidence="1">ED321 Heterogonic</strain>
    </source>
</reference>
<protein>
    <submittedName>
        <fullName evidence="1 3">Uncharacterized protein</fullName>
    </submittedName>
</protein>
<reference evidence="3" key="2">
    <citation type="submission" date="2020-12" db="UniProtKB">
        <authorList>
            <consortium name="WormBaseParasite"/>
        </authorList>
    </citation>
    <scope>IDENTIFICATION</scope>
</reference>
<dbReference type="GeneID" id="36383158"/>
<keyword evidence="2" id="KW-1185">Reference proteome</keyword>
<proteinExistence type="predicted"/>
<dbReference type="CTD" id="36383158"/>
<sequence length="290" mass="34131">MERKSNMSFFVPKTFNPLLISVSDDNTDRICGYKYGNEDINVNDDESDILVEDLEATTIISSDSNLESSKKKRLMVSGNKISENESLLELYRTSSERYNNVNWDTHLKKLFSDSDFLQVLKKFKISISLLKRIVKKKHTSCDIFRQTFLSFNAIYYLDIFTRHSFGYCEIQLKNILCIIIKHYLICYYEDIDGVTFLKSIEDRFLSIISRPLSFGVRKLLFIYVILLASSKGSKMKYNIECESIKRLISYNITMPKYVELPRLEFEEEVKEATDLRFRMMIKTFKNEFCN</sequence>
<accession>A0A090LT59</accession>
<evidence type="ECO:0000313" key="1">
    <source>
        <dbReference type="EMBL" id="CEF70779.1"/>
    </source>
</evidence>
<name>A0A090LT59_STRRB</name>
<evidence type="ECO:0000313" key="3">
    <source>
        <dbReference type="WBParaSite" id="SRAE_X000011000.1"/>
    </source>
</evidence>
<dbReference type="WormBase" id="SRAE_X000011000">
    <property type="protein sequence ID" value="SRP00864"/>
    <property type="gene ID" value="WBGene00265665"/>
</dbReference>
<gene>
    <name evidence="1 3 4" type="ORF">SRAE_X000011000</name>
</gene>